<dbReference type="PANTHER" id="PTHR30576:SF0">
    <property type="entry name" value="UNDECAPRENYL-PHOSPHATE N-ACETYLGALACTOSAMINYL 1-PHOSPHATE TRANSFERASE-RELATED"/>
    <property type="match status" value="1"/>
</dbReference>
<keyword evidence="3" id="KW-0812">Transmembrane</keyword>
<keyword evidence="3" id="KW-0472">Membrane</keyword>
<dbReference type="EMBL" id="BSNS01000024">
    <property type="protein sequence ID" value="GLQ57596.1"/>
    <property type="molecule type" value="Genomic_DNA"/>
</dbReference>
<evidence type="ECO:0000313" key="6">
    <source>
        <dbReference type="Proteomes" id="UP001156691"/>
    </source>
</evidence>
<protein>
    <submittedName>
        <fullName evidence="5">Exopolysaccharide biosynthesis protein</fullName>
    </submittedName>
</protein>
<evidence type="ECO:0000256" key="3">
    <source>
        <dbReference type="SAM" id="Phobius"/>
    </source>
</evidence>
<keyword evidence="3" id="KW-1133">Transmembrane helix</keyword>
<accession>A0ABQ5WCS8</accession>
<evidence type="ECO:0000256" key="2">
    <source>
        <dbReference type="ARBA" id="ARBA00023169"/>
    </source>
</evidence>
<organism evidence="5 6">
    <name type="scientific">Devosia nitrariae</name>
    <dbReference type="NCBI Taxonomy" id="2071872"/>
    <lineage>
        <taxon>Bacteria</taxon>
        <taxon>Pseudomonadati</taxon>
        <taxon>Pseudomonadota</taxon>
        <taxon>Alphaproteobacteria</taxon>
        <taxon>Hyphomicrobiales</taxon>
        <taxon>Devosiaceae</taxon>
        <taxon>Devosia</taxon>
    </lineage>
</organism>
<dbReference type="Proteomes" id="UP001156691">
    <property type="component" value="Unassembled WGS sequence"/>
</dbReference>
<evidence type="ECO:0000313" key="5">
    <source>
        <dbReference type="EMBL" id="GLQ57596.1"/>
    </source>
</evidence>
<keyword evidence="6" id="KW-1185">Reference proteome</keyword>
<keyword evidence="2" id="KW-0270">Exopolysaccharide synthesis</keyword>
<dbReference type="InterPro" id="IPR003362">
    <property type="entry name" value="Bact_transf"/>
</dbReference>
<reference evidence="6" key="1">
    <citation type="journal article" date="2019" name="Int. J. Syst. Evol. Microbiol.">
        <title>The Global Catalogue of Microorganisms (GCM) 10K type strain sequencing project: providing services to taxonomists for standard genome sequencing and annotation.</title>
        <authorList>
            <consortium name="The Broad Institute Genomics Platform"/>
            <consortium name="The Broad Institute Genome Sequencing Center for Infectious Disease"/>
            <person name="Wu L."/>
            <person name="Ma J."/>
        </authorList>
    </citation>
    <scope>NUCLEOTIDE SEQUENCE [LARGE SCALE GENOMIC DNA]</scope>
    <source>
        <strain evidence="6">NBRC 112416</strain>
    </source>
</reference>
<dbReference type="Pfam" id="PF02397">
    <property type="entry name" value="Bac_transf"/>
    <property type="match status" value="1"/>
</dbReference>
<evidence type="ECO:0000259" key="4">
    <source>
        <dbReference type="Pfam" id="PF02397"/>
    </source>
</evidence>
<comment type="similarity">
    <text evidence="1">Belongs to the bacterial sugar transferase family.</text>
</comment>
<feature type="domain" description="Bacterial sugar transferase" evidence="4">
    <location>
        <begin position="14"/>
        <end position="199"/>
    </location>
</feature>
<dbReference type="PANTHER" id="PTHR30576">
    <property type="entry name" value="COLANIC BIOSYNTHESIS UDP-GLUCOSE LIPID CARRIER TRANSFERASE"/>
    <property type="match status" value="1"/>
</dbReference>
<evidence type="ECO:0000256" key="1">
    <source>
        <dbReference type="ARBA" id="ARBA00006464"/>
    </source>
</evidence>
<sequence length="208" mass="23097">MLPSRDRDMQLVLKRAFDIVVTTAALFALAPLLCLVAIAIKVNSRGPVFFRQSREGLGGKPFEMFKFRSMRVEDGDESGVTQTVSDDPRVTPVGRFLRRTSIDELPQLFNVLSGDMSIVGPRPHVPGMMAGGVLYTELVPYYPARFDMLPGITGWAQANGLRGPTTQAEVAKARVDHDIAYIQNFSLLLDLRIIWITLRREFISGTGN</sequence>
<feature type="transmembrane region" description="Helical" evidence="3">
    <location>
        <begin position="20"/>
        <end position="42"/>
    </location>
</feature>
<comment type="caution">
    <text evidence="5">The sequence shown here is derived from an EMBL/GenBank/DDBJ whole genome shotgun (WGS) entry which is preliminary data.</text>
</comment>
<proteinExistence type="inferred from homology"/>
<name>A0ABQ5WCS8_9HYPH</name>
<gene>
    <name evidence="5" type="ORF">GCM10010862_48550</name>
</gene>